<proteinExistence type="predicted"/>
<dbReference type="EMBL" id="CP124756">
    <property type="protein sequence ID" value="WGZ96461.1"/>
    <property type="molecule type" value="Genomic_DNA"/>
</dbReference>
<dbReference type="Proteomes" id="UP001301326">
    <property type="component" value="Chromosome"/>
</dbReference>
<name>A0AA95HMF7_9GAMM</name>
<organism evidence="1">
    <name type="scientific">Candidatus Thiothrix putei</name>
    <dbReference type="NCBI Taxonomy" id="3080811"/>
    <lineage>
        <taxon>Bacteria</taxon>
        <taxon>Pseudomonadati</taxon>
        <taxon>Pseudomonadota</taxon>
        <taxon>Gammaproteobacteria</taxon>
        <taxon>Thiotrichales</taxon>
        <taxon>Thiotrichaceae</taxon>
        <taxon>Thiothrix</taxon>
    </lineage>
</organism>
<dbReference type="KEGG" id="tput:QJT81_08250"/>
<evidence type="ECO:0000313" key="1">
    <source>
        <dbReference type="EMBL" id="WGZ96461.1"/>
    </source>
</evidence>
<accession>A0AA95HMF7</accession>
<gene>
    <name evidence="1" type="ORF">QJT81_08250</name>
</gene>
<reference evidence="1" key="1">
    <citation type="journal article" date="2023" name="Int. J. Mol. Sci.">
        <title>Metagenomics Revealed a New Genus 'Candidatus Thiocaldithrix dubininis' gen. nov., sp. nov. and a New Species 'Candidatus Thiothrix putei' sp. nov. in the Family Thiotrichaceae, Some Members of Which Have Traits of Both Na+- and H+-Motive Energetics.</title>
        <authorList>
            <person name="Ravin N.V."/>
            <person name="Muntyan M.S."/>
            <person name="Smolyakov D.D."/>
            <person name="Rudenko T.S."/>
            <person name="Beletsky A.V."/>
            <person name="Mardanov A.V."/>
            <person name="Grabovich M.Y."/>
        </authorList>
    </citation>
    <scope>NUCLEOTIDE SEQUENCE</scope>
    <source>
        <strain evidence="1">GKL-02</strain>
    </source>
</reference>
<sequence>MRPFGWTAGKTLFKWFAGIGLDEDTFRQRVYMCQPFAVVFRVNSRRVVTVYLRVRR</sequence>
<protein>
    <submittedName>
        <fullName evidence="1">Uncharacterized protein</fullName>
    </submittedName>
</protein>
<reference evidence="1" key="2">
    <citation type="submission" date="2023-04" db="EMBL/GenBank/DDBJ databases">
        <authorList>
            <person name="Beletskiy A.V."/>
            <person name="Mardanov A.V."/>
            <person name="Ravin N.V."/>
        </authorList>
    </citation>
    <scope>NUCLEOTIDE SEQUENCE</scope>
    <source>
        <strain evidence="1">GKL-02</strain>
    </source>
</reference>
<dbReference type="AlphaFoldDB" id="A0AA95HMF7"/>